<name>D7E6I4_METEZ</name>
<evidence type="ECO:0000256" key="1">
    <source>
        <dbReference type="SAM" id="Phobius"/>
    </source>
</evidence>
<dbReference type="NCBIfam" id="NF040613">
    <property type="entry name" value="F420_dehyd_FpoJ"/>
    <property type="match status" value="1"/>
</dbReference>
<evidence type="ECO:0000313" key="3">
    <source>
        <dbReference type="Proteomes" id="UP000000391"/>
    </source>
</evidence>
<proteinExistence type="predicted"/>
<keyword evidence="1" id="KW-0812">Transmembrane</keyword>
<dbReference type="AlphaFoldDB" id="D7E6I4"/>
<keyword evidence="3" id="KW-1185">Reference proteome</keyword>
<dbReference type="STRING" id="644295.Metev_0278"/>
<dbReference type="Pfam" id="PF00499">
    <property type="entry name" value="Oxidored_q3"/>
    <property type="match status" value="1"/>
</dbReference>
<dbReference type="HOGENOM" id="CLU_180510_0_0_2"/>
<dbReference type="InterPro" id="IPR001457">
    <property type="entry name" value="NADH_UbQ/plastoQ_OxRdtase_su6"/>
</dbReference>
<dbReference type="InterPro" id="IPR053607">
    <property type="entry name" value="Complex_I_subunit_6-like"/>
</dbReference>
<keyword evidence="1" id="KW-0472">Membrane</keyword>
<dbReference type="GO" id="GO:0008137">
    <property type="term" value="F:NADH dehydrogenase (ubiquinone) activity"/>
    <property type="evidence" value="ECO:0007669"/>
    <property type="project" value="InterPro"/>
</dbReference>
<gene>
    <name evidence="2" type="ordered locus">Metev_0278</name>
</gene>
<keyword evidence="2" id="KW-0830">Ubiquinone</keyword>
<sequence length="86" mass="9269" precursor="true">MLGKIINVIVALLVVLLFLGMIGVSVIGTGWDTVEELPQTPEDQSNIERIGVSVFTKYVVPFEIMAIVLLSALIGAFYMGRGADSK</sequence>
<feature type="transmembrane region" description="Helical" evidence="1">
    <location>
        <begin position="7"/>
        <end position="31"/>
    </location>
</feature>
<feature type="transmembrane region" description="Helical" evidence="1">
    <location>
        <begin position="58"/>
        <end position="80"/>
    </location>
</feature>
<keyword evidence="1" id="KW-1133">Transmembrane helix</keyword>
<protein>
    <submittedName>
        <fullName evidence="2">NADH-ubiquinone/plastoquinone oxidoreductase chain 6</fullName>
    </submittedName>
</protein>
<dbReference type="OrthoDB" id="124473at2157"/>
<organism evidence="2 3">
    <name type="scientific">Methanohalobium evestigatum (strain ATCC BAA-1072 / DSM 3721 / NBRC 107634 / OCM 161 / Z-7303)</name>
    <dbReference type="NCBI Taxonomy" id="644295"/>
    <lineage>
        <taxon>Archaea</taxon>
        <taxon>Methanobacteriati</taxon>
        <taxon>Methanobacteriota</taxon>
        <taxon>Stenosarchaea group</taxon>
        <taxon>Methanomicrobia</taxon>
        <taxon>Methanosarcinales</taxon>
        <taxon>Methanosarcinaceae</taxon>
        <taxon>Methanohalobium</taxon>
    </lineage>
</organism>
<dbReference type="KEGG" id="mev:Metev_0278"/>
<dbReference type="InterPro" id="IPR042106">
    <property type="entry name" value="Nuo/plastoQ_OxRdtase_6_NuoJ"/>
</dbReference>
<dbReference type="Proteomes" id="UP000000391">
    <property type="component" value="Chromosome"/>
</dbReference>
<reference evidence="2 3" key="1">
    <citation type="submission" date="2010-06" db="EMBL/GenBank/DDBJ databases">
        <title>Complete sequence chromosome of Methanohalobium evestigatum Z-7303.</title>
        <authorList>
            <consortium name="US DOE Joint Genome Institute"/>
            <person name="Lucas S."/>
            <person name="Copeland A."/>
            <person name="Lapidus A."/>
            <person name="Cheng J.-F."/>
            <person name="Bruce D."/>
            <person name="Goodwin L."/>
            <person name="Pitluck S."/>
            <person name="Saunders E."/>
            <person name="Detter J.C."/>
            <person name="Han C."/>
            <person name="Tapia R."/>
            <person name="Land M."/>
            <person name="Hauser L."/>
            <person name="Kyrpides N."/>
            <person name="Mikhailova N."/>
            <person name="Sieprawska-Lupa M."/>
            <person name="Whitman W.B."/>
            <person name="Anderson I."/>
            <person name="Woyke T."/>
        </authorList>
    </citation>
    <scope>NUCLEOTIDE SEQUENCE [LARGE SCALE GENOMIC DNA]</scope>
    <source>
        <strain evidence="3">ATCC BAA-1072 / DSM 3721 / NBRC 107634 / OCM 161 / Z-7303</strain>
    </source>
</reference>
<dbReference type="GeneID" id="77174677"/>
<dbReference type="RefSeq" id="WP_013193774.1">
    <property type="nucleotide sequence ID" value="NC_014253.1"/>
</dbReference>
<dbReference type="EMBL" id="CP002069">
    <property type="protein sequence ID" value="ADI73206.1"/>
    <property type="molecule type" value="Genomic_DNA"/>
</dbReference>
<accession>D7E6I4</accession>
<dbReference type="Gene3D" id="1.20.120.1200">
    <property type="entry name" value="NADH-ubiquinone/plastoquinone oxidoreductase chain 6, subunit NuoJ"/>
    <property type="match status" value="1"/>
</dbReference>
<evidence type="ECO:0000313" key="2">
    <source>
        <dbReference type="EMBL" id="ADI73206.1"/>
    </source>
</evidence>